<dbReference type="PANTHER" id="PTHR33420:SF3">
    <property type="entry name" value="FIMBRIAL SUBUNIT ELFA"/>
    <property type="match status" value="1"/>
</dbReference>
<feature type="chain" id="PRO_5047311926" evidence="5">
    <location>
        <begin position="24"/>
        <end position="179"/>
    </location>
</feature>
<keyword evidence="4" id="KW-0281">Fimbrium</keyword>
<dbReference type="InterPro" id="IPR039458">
    <property type="entry name" value="FimA-like"/>
</dbReference>
<dbReference type="Pfam" id="PF16970">
    <property type="entry name" value="FimA"/>
    <property type="match status" value="1"/>
</dbReference>
<gene>
    <name evidence="6" type="ORF">K6958_20280</name>
</gene>
<evidence type="ECO:0000313" key="6">
    <source>
        <dbReference type="EMBL" id="UQY44127.1"/>
    </source>
</evidence>
<dbReference type="SUPFAM" id="SSF49401">
    <property type="entry name" value="Bacterial adhesins"/>
    <property type="match status" value="1"/>
</dbReference>
<evidence type="ECO:0000256" key="2">
    <source>
        <dbReference type="ARBA" id="ARBA00006671"/>
    </source>
</evidence>
<dbReference type="PANTHER" id="PTHR33420">
    <property type="entry name" value="FIMBRIAL SUBUNIT ELFA-RELATED"/>
    <property type="match status" value="1"/>
</dbReference>
<evidence type="ECO:0000256" key="1">
    <source>
        <dbReference type="ARBA" id="ARBA00004561"/>
    </source>
</evidence>
<feature type="signal peptide" evidence="5">
    <location>
        <begin position="1"/>
        <end position="23"/>
    </location>
</feature>
<name>A0ABY4R907_9GAMM</name>
<sequence>MQKKLLGTAMALTVTVMAFPASAADGTITINGKLTQQTCTVKVNNGAADAVITLPSLSTSALDTAGKLAGRTAFTLNLTDCTPTTGSVRAYFEHGPTVDAATGRLTNMVSNGAKQVQVQLRDDRETDVYVGNTIQRDSPATALSSSGSAELIYSAYYYATGKATAGELATSVTYSIDYQ</sequence>
<dbReference type="RefSeq" id="WP_249892753.1">
    <property type="nucleotide sequence ID" value="NZ_CP082904.1"/>
</dbReference>
<keyword evidence="7" id="KW-1185">Reference proteome</keyword>
<protein>
    <submittedName>
        <fullName evidence="6">Type 1 fimbrial protein</fullName>
    </submittedName>
</protein>
<evidence type="ECO:0000313" key="7">
    <source>
        <dbReference type="Proteomes" id="UP001056635"/>
    </source>
</evidence>
<comment type="subcellular location">
    <subcellularLocation>
        <location evidence="1">Fimbrium</location>
    </subcellularLocation>
</comment>
<dbReference type="InterPro" id="IPR008966">
    <property type="entry name" value="Adhesion_dom_sf"/>
</dbReference>
<dbReference type="Proteomes" id="UP001056635">
    <property type="component" value="Chromosome"/>
</dbReference>
<organism evidence="6 7">
    <name type="scientific">Mixta hanseatica</name>
    <dbReference type="NCBI Taxonomy" id="2872648"/>
    <lineage>
        <taxon>Bacteria</taxon>
        <taxon>Pseudomonadati</taxon>
        <taxon>Pseudomonadota</taxon>
        <taxon>Gammaproteobacteria</taxon>
        <taxon>Enterobacterales</taxon>
        <taxon>Erwiniaceae</taxon>
        <taxon>Mixta</taxon>
    </lineage>
</organism>
<accession>A0ABY4R907</accession>
<evidence type="ECO:0000256" key="5">
    <source>
        <dbReference type="SAM" id="SignalP"/>
    </source>
</evidence>
<reference evidence="6" key="1">
    <citation type="submission" date="2021-09" db="EMBL/GenBank/DDBJ databases">
        <title>First case of bloodstream infection caused by Mixta hanseatica sp. nov., a member of the Erwiniaceae family.</title>
        <authorList>
            <person name="Both A."/>
            <person name="Huang J."/>
            <person name="Wenzel P."/>
            <person name="Aepfelbacher M."/>
            <person name="Rohde H."/>
            <person name="Christner M."/>
            <person name="Hentschke M."/>
        </authorList>
    </citation>
    <scope>NUCLEOTIDE SEQUENCE</scope>
    <source>
        <strain evidence="6">X22927</strain>
    </source>
</reference>
<dbReference type="InterPro" id="IPR036937">
    <property type="entry name" value="Adhesion_dom_fimbrial_sf"/>
</dbReference>
<dbReference type="Gene3D" id="2.60.40.1090">
    <property type="entry name" value="Fimbrial-type adhesion domain"/>
    <property type="match status" value="1"/>
</dbReference>
<keyword evidence="3 5" id="KW-0732">Signal</keyword>
<dbReference type="EMBL" id="CP082904">
    <property type="protein sequence ID" value="UQY44127.1"/>
    <property type="molecule type" value="Genomic_DNA"/>
</dbReference>
<evidence type="ECO:0000256" key="4">
    <source>
        <dbReference type="ARBA" id="ARBA00023263"/>
    </source>
</evidence>
<proteinExistence type="inferred from homology"/>
<evidence type="ECO:0000256" key="3">
    <source>
        <dbReference type="ARBA" id="ARBA00022729"/>
    </source>
</evidence>
<comment type="similarity">
    <text evidence="2">Belongs to the fimbrial protein family.</text>
</comment>
<dbReference type="InterPro" id="IPR050263">
    <property type="entry name" value="Bact_Fimbrial_Adh_Pro"/>
</dbReference>